<dbReference type="GO" id="GO:0016020">
    <property type="term" value="C:membrane"/>
    <property type="evidence" value="ECO:0007669"/>
    <property type="project" value="UniProtKB-SubCell"/>
</dbReference>
<accession>A0A6I8N108</accession>
<dbReference type="InParanoid" id="A0A6I8N108"/>
<evidence type="ECO:0000256" key="1">
    <source>
        <dbReference type="ARBA" id="ARBA00004167"/>
    </source>
</evidence>
<dbReference type="OMA" id="FIGNCCC"/>
<dbReference type="Pfam" id="PF15831">
    <property type="entry name" value="SMIM5_18_22"/>
    <property type="match status" value="1"/>
</dbReference>
<evidence type="ECO:0000313" key="6">
    <source>
        <dbReference type="Proteomes" id="UP000002279"/>
    </source>
</evidence>
<keyword evidence="4" id="KW-0472">Membrane</keyword>
<dbReference type="Ensembl" id="ENSOANT00000048513.1">
    <property type="protein sequence ID" value="ENSOANP00000034637.1"/>
    <property type="gene ID" value="ENSOANG00000045029.1"/>
</dbReference>
<dbReference type="Bgee" id="ENSOANG00000045029">
    <property type="expression patterns" value="Expressed in heart and 4 other cell types or tissues"/>
</dbReference>
<sequence length="71" mass="7862">MAAQGFPQEMQSLGQKLLLRLKQLPQAEPVEIAAFSVILLFVGKLPRLASWRSCPPALQANRPLLGLCFFL</sequence>
<dbReference type="InterPro" id="IPR031671">
    <property type="entry name" value="SMIM5/18/22"/>
</dbReference>
<protein>
    <recommendedName>
        <fullName evidence="7">Small integral membrane protein 5</fullName>
    </recommendedName>
</protein>
<dbReference type="GeneTree" id="ENSGT00940000170136"/>
<dbReference type="PANTHER" id="PTHR37344">
    <property type="entry name" value="SMALL INTEGRAL MEMBRANE PROTEIN 5"/>
    <property type="match status" value="1"/>
</dbReference>
<organism evidence="5 6">
    <name type="scientific">Ornithorhynchus anatinus</name>
    <name type="common">Duckbill platypus</name>
    <dbReference type="NCBI Taxonomy" id="9258"/>
    <lineage>
        <taxon>Eukaryota</taxon>
        <taxon>Metazoa</taxon>
        <taxon>Chordata</taxon>
        <taxon>Craniata</taxon>
        <taxon>Vertebrata</taxon>
        <taxon>Euteleostomi</taxon>
        <taxon>Mammalia</taxon>
        <taxon>Monotremata</taxon>
        <taxon>Ornithorhynchidae</taxon>
        <taxon>Ornithorhynchus</taxon>
    </lineage>
</organism>
<dbReference type="FunCoup" id="A0A6I8N108">
    <property type="interactions" value="13"/>
</dbReference>
<name>A0A6I8N108_ORNAN</name>
<proteinExistence type="predicted"/>
<evidence type="ECO:0000313" key="5">
    <source>
        <dbReference type="Ensembl" id="ENSOANP00000034637.1"/>
    </source>
</evidence>
<evidence type="ECO:0008006" key="7">
    <source>
        <dbReference type="Google" id="ProtNLM"/>
    </source>
</evidence>
<evidence type="ECO:0000256" key="2">
    <source>
        <dbReference type="ARBA" id="ARBA00022692"/>
    </source>
</evidence>
<dbReference type="PANTHER" id="PTHR37344:SF1">
    <property type="entry name" value="SMALL INTEGRAL MEMBRANE PROTEIN 5"/>
    <property type="match status" value="1"/>
</dbReference>
<reference evidence="5" key="1">
    <citation type="submission" date="2025-08" db="UniProtKB">
        <authorList>
            <consortium name="Ensembl"/>
        </authorList>
    </citation>
    <scope>IDENTIFICATION</scope>
    <source>
        <strain evidence="5">Glennie</strain>
    </source>
</reference>
<keyword evidence="2" id="KW-0812">Transmembrane</keyword>
<evidence type="ECO:0000256" key="3">
    <source>
        <dbReference type="ARBA" id="ARBA00022989"/>
    </source>
</evidence>
<dbReference type="Proteomes" id="UP000002279">
    <property type="component" value="Unplaced"/>
</dbReference>
<keyword evidence="3" id="KW-1133">Transmembrane helix</keyword>
<comment type="subcellular location">
    <subcellularLocation>
        <location evidence="1">Membrane</location>
        <topology evidence="1">Single-pass membrane protein</topology>
    </subcellularLocation>
</comment>
<keyword evidence="6" id="KW-1185">Reference proteome</keyword>
<reference evidence="5" key="2">
    <citation type="submission" date="2025-09" db="UniProtKB">
        <authorList>
            <consortium name="Ensembl"/>
        </authorList>
    </citation>
    <scope>IDENTIFICATION</scope>
    <source>
        <strain evidence="5">Glennie</strain>
    </source>
</reference>
<dbReference type="InterPro" id="IPR047133">
    <property type="entry name" value="SMIM5"/>
</dbReference>
<evidence type="ECO:0000256" key="4">
    <source>
        <dbReference type="ARBA" id="ARBA00023136"/>
    </source>
</evidence>
<dbReference type="AlphaFoldDB" id="A0A6I8N108"/>